<dbReference type="Proteomes" id="UP000606498">
    <property type="component" value="Unassembled WGS sequence"/>
</dbReference>
<accession>A0ABQ1T421</accession>
<dbReference type="Pfam" id="PF22677">
    <property type="entry name" value="Ble-like_N"/>
    <property type="match status" value="1"/>
</dbReference>
<keyword evidence="3" id="KW-1185">Reference proteome</keyword>
<reference evidence="3" key="1">
    <citation type="journal article" date="2019" name="Int. J. Syst. Evol. Microbiol.">
        <title>The Global Catalogue of Microorganisms (GCM) 10K type strain sequencing project: providing services to taxonomists for standard genome sequencing and annotation.</title>
        <authorList>
            <consortium name="The Broad Institute Genomics Platform"/>
            <consortium name="The Broad Institute Genome Sequencing Center for Infectious Disease"/>
            <person name="Wu L."/>
            <person name="Ma J."/>
        </authorList>
    </citation>
    <scope>NUCLEOTIDE SEQUENCE [LARGE SCALE GENOMIC DNA]</scope>
    <source>
        <strain evidence="3">CGMCC 1.16033</strain>
    </source>
</reference>
<protein>
    <recommendedName>
        <fullName evidence="1">Glyoxalase/Bleomycin resistance-like N-terminal domain-containing protein</fullName>
    </recommendedName>
</protein>
<evidence type="ECO:0000313" key="2">
    <source>
        <dbReference type="EMBL" id="GGE78297.1"/>
    </source>
</evidence>
<name>A0ABQ1T421_9GAMM</name>
<dbReference type="EMBL" id="BMKO01000004">
    <property type="protein sequence ID" value="GGE78297.1"/>
    <property type="molecule type" value="Genomic_DNA"/>
</dbReference>
<organism evidence="2 3">
    <name type="scientific">Shewanella carassii</name>
    <dbReference type="NCBI Taxonomy" id="1987584"/>
    <lineage>
        <taxon>Bacteria</taxon>
        <taxon>Pseudomonadati</taxon>
        <taxon>Pseudomonadota</taxon>
        <taxon>Gammaproteobacteria</taxon>
        <taxon>Alteromonadales</taxon>
        <taxon>Shewanellaceae</taxon>
        <taxon>Shewanella</taxon>
    </lineage>
</organism>
<sequence length="53" mass="5632">MSAEIPLVWSEIPVADMARAKRFYQEVLGLQTLCLSVSMSASAAPVVIPLALG</sequence>
<dbReference type="SUPFAM" id="SSF54593">
    <property type="entry name" value="Glyoxalase/Bleomycin resistance protein/Dihydroxybiphenyl dioxygenase"/>
    <property type="match status" value="1"/>
</dbReference>
<dbReference type="InterPro" id="IPR029068">
    <property type="entry name" value="Glyas_Bleomycin-R_OHBP_Dase"/>
</dbReference>
<dbReference type="RefSeq" id="WP_229671930.1">
    <property type="nucleotide sequence ID" value="NZ_BMKO01000004.1"/>
</dbReference>
<comment type="caution">
    <text evidence="2">The sequence shown here is derived from an EMBL/GenBank/DDBJ whole genome shotgun (WGS) entry which is preliminary data.</text>
</comment>
<dbReference type="Gene3D" id="3.10.180.10">
    <property type="entry name" value="2,3-Dihydroxybiphenyl 1,2-Dioxygenase, domain 1"/>
    <property type="match status" value="1"/>
</dbReference>
<feature type="domain" description="Glyoxalase/Bleomycin resistance-like N-terminal" evidence="1">
    <location>
        <begin position="7"/>
        <end position="31"/>
    </location>
</feature>
<evidence type="ECO:0000313" key="3">
    <source>
        <dbReference type="Proteomes" id="UP000606498"/>
    </source>
</evidence>
<evidence type="ECO:0000259" key="1">
    <source>
        <dbReference type="Pfam" id="PF22677"/>
    </source>
</evidence>
<proteinExistence type="predicted"/>
<gene>
    <name evidence="2" type="ORF">GCM10011520_18550</name>
</gene>
<dbReference type="InterPro" id="IPR053863">
    <property type="entry name" value="Glyoxy/Ble-like_N"/>
</dbReference>